<evidence type="ECO:0000256" key="2">
    <source>
        <dbReference type="SAM" id="SignalP"/>
    </source>
</evidence>
<accession>A0ABS6HAL0</accession>
<keyword evidence="2" id="KW-0732">Signal</keyword>
<organism evidence="3 4">
    <name type="scientific">Falsiroseomonas oleicola</name>
    <dbReference type="NCBI Taxonomy" id="2801474"/>
    <lineage>
        <taxon>Bacteria</taxon>
        <taxon>Pseudomonadati</taxon>
        <taxon>Pseudomonadota</taxon>
        <taxon>Alphaproteobacteria</taxon>
        <taxon>Acetobacterales</taxon>
        <taxon>Roseomonadaceae</taxon>
        <taxon>Falsiroseomonas</taxon>
    </lineage>
</organism>
<dbReference type="EMBL" id="JAERQM010000003">
    <property type="protein sequence ID" value="MBU8544360.1"/>
    <property type="molecule type" value="Genomic_DNA"/>
</dbReference>
<keyword evidence="4" id="KW-1185">Reference proteome</keyword>
<feature type="signal peptide" evidence="2">
    <location>
        <begin position="1"/>
        <end position="25"/>
    </location>
</feature>
<dbReference type="RefSeq" id="WP_216875572.1">
    <property type="nucleotide sequence ID" value="NZ_JAERQM010000003.1"/>
</dbReference>
<dbReference type="Proteomes" id="UP000689967">
    <property type="component" value="Unassembled WGS sequence"/>
</dbReference>
<feature type="chain" id="PRO_5046622293" description="DUF4398 domain-containing protein" evidence="2">
    <location>
        <begin position="26"/>
        <end position="196"/>
    </location>
</feature>
<comment type="caution">
    <text evidence="3">The sequence shown here is derived from an EMBL/GenBank/DDBJ whole genome shotgun (WGS) entry which is preliminary data.</text>
</comment>
<feature type="region of interest" description="Disordered" evidence="1">
    <location>
        <begin position="30"/>
        <end position="52"/>
    </location>
</feature>
<evidence type="ECO:0000256" key="1">
    <source>
        <dbReference type="SAM" id="MobiDB-lite"/>
    </source>
</evidence>
<feature type="compositionally biased region" description="Pro residues" evidence="1">
    <location>
        <begin position="180"/>
        <end position="196"/>
    </location>
</feature>
<feature type="region of interest" description="Disordered" evidence="1">
    <location>
        <begin position="156"/>
        <end position="196"/>
    </location>
</feature>
<evidence type="ECO:0000313" key="4">
    <source>
        <dbReference type="Proteomes" id="UP000689967"/>
    </source>
</evidence>
<name>A0ABS6HAL0_9PROT</name>
<protein>
    <recommendedName>
        <fullName evidence="5">DUF4398 domain-containing protein</fullName>
    </recommendedName>
</protein>
<evidence type="ECO:0008006" key="5">
    <source>
        <dbReference type="Google" id="ProtNLM"/>
    </source>
</evidence>
<reference evidence="3 4" key="1">
    <citation type="submission" date="2021-01" db="EMBL/GenBank/DDBJ databases">
        <title>Roseomonas sp. nov, a bacterium isolated from an oil production mixture in Yumen Oilfield.</title>
        <authorList>
            <person name="Wu D."/>
        </authorList>
    </citation>
    <scope>NUCLEOTIDE SEQUENCE [LARGE SCALE GENOMIC DNA]</scope>
    <source>
        <strain evidence="3 4">ROY-5-3</strain>
    </source>
</reference>
<proteinExistence type="predicted"/>
<gene>
    <name evidence="3" type="ORF">JJQ90_11625</name>
</gene>
<evidence type="ECO:0000313" key="3">
    <source>
        <dbReference type="EMBL" id="MBU8544360.1"/>
    </source>
</evidence>
<sequence>MRIRSTLAFATALAIPLALPGLAHAQVMTQTQGTAAPHSAPGHSITNPSPAAADQAETFLRQARESLSAGRIAQARENLEQAETRILTRSVMPDRASTPASSGAIAEIGAARDALNRRDRAEVNRRIDQAMAALSAPSPAAQSTGAVMNRDAMVPDSMTGAGSATPQTMGGGAPRNLGPAPAPMFTPGPMPAPSTP</sequence>